<keyword evidence="8" id="KW-1185">Reference proteome</keyword>
<dbReference type="InterPro" id="IPR022790">
    <property type="entry name" value="GH26_dom"/>
</dbReference>
<dbReference type="GO" id="GO:0006080">
    <property type="term" value="P:substituted mannan metabolic process"/>
    <property type="evidence" value="ECO:0007669"/>
    <property type="project" value="InterPro"/>
</dbReference>
<protein>
    <recommendedName>
        <fullName evidence="5">GH26 domain-containing protein</fullName>
    </recommendedName>
</protein>
<feature type="chain" id="PRO_5035683668" description="GH26 domain-containing protein" evidence="4">
    <location>
        <begin position="22"/>
        <end position="505"/>
    </location>
</feature>
<dbReference type="PANTHER" id="PTHR40079:SF4">
    <property type="entry name" value="GH26 DOMAIN-CONTAINING PROTEIN-RELATED"/>
    <property type="match status" value="1"/>
</dbReference>
<dbReference type="Gene3D" id="3.20.20.80">
    <property type="entry name" value="Glycosidases"/>
    <property type="match status" value="1"/>
</dbReference>
<dbReference type="InterPro" id="IPR008979">
    <property type="entry name" value="Galactose-bd-like_sf"/>
</dbReference>
<evidence type="ECO:0000256" key="1">
    <source>
        <dbReference type="ARBA" id="ARBA00007754"/>
    </source>
</evidence>
<keyword evidence="3" id="KW-0326">Glycosidase</keyword>
<evidence type="ECO:0000313" key="6">
    <source>
        <dbReference type="EMBL" id="CAF0885338.1"/>
    </source>
</evidence>
<sequence>MQSIYYINVTLWLIIINLCFAEQPADRGANEKTKQILTYIAQLPQQGKVLSGQFAGYSPDTFNTQQIDEIAGQTGQVPAILGCDYACGWNYKSPPQDIIDYTCNSVLKEHWNKGGLVTINMHLPNPVSAYGGGYKDRMNLNFADITNTNTETGQRWRLFLDRMAEGLNDLQQAGVTVLFRPLHEMNGDWFYWCNQDSNTFKNIWQDMFTYLTLTKNLHNILWIYSPDQSRTNPSIYYPGDGYVDIVALDVYTDNPESMQGYNEMLNLNKPFALGEVGPQNTNGQFDYTRWLTAIQSIFPRVAYFLAWNDGWSPIRNKNAYSFLNDERVINRNKINLGHGTSTEIETTPSKGKILYSFSNGIGEWKGANVVGGPWQSNEFMFQGMDSLKADIQLMTNARYALFTQDKSTFQLNGYKKMIAEAHVASWGFNNYGEISAKLYIKAGSYWKWYDSGSNKLNSRTATALVLDLTQMSSEELNDVQEIGIEYTSNEYGSNTAIYLSHISVE</sequence>
<keyword evidence="2" id="KW-0378">Hydrolase</keyword>
<dbReference type="PRINTS" id="PR00739">
    <property type="entry name" value="GLHYDRLASE26"/>
</dbReference>
<dbReference type="Proteomes" id="UP000663877">
    <property type="component" value="Unassembled WGS sequence"/>
</dbReference>
<evidence type="ECO:0000259" key="5">
    <source>
        <dbReference type="PROSITE" id="PS51764"/>
    </source>
</evidence>
<evidence type="ECO:0000256" key="2">
    <source>
        <dbReference type="ARBA" id="ARBA00022801"/>
    </source>
</evidence>
<evidence type="ECO:0000256" key="3">
    <source>
        <dbReference type="ARBA" id="ARBA00023295"/>
    </source>
</evidence>
<dbReference type="PANTHER" id="PTHR40079">
    <property type="entry name" value="MANNAN ENDO-1,4-BETA-MANNOSIDASE E-RELATED"/>
    <property type="match status" value="1"/>
</dbReference>
<dbReference type="GO" id="GO:0016985">
    <property type="term" value="F:mannan endo-1,4-beta-mannosidase activity"/>
    <property type="evidence" value="ECO:0007669"/>
    <property type="project" value="InterPro"/>
</dbReference>
<dbReference type="EMBL" id="CAJNOM010000159">
    <property type="protein sequence ID" value="CAF1158388.1"/>
    <property type="molecule type" value="Genomic_DNA"/>
</dbReference>
<reference evidence="6" key="1">
    <citation type="submission" date="2021-02" db="EMBL/GenBank/DDBJ databases">
        <authorList>
            <person name="Nowell W R."/>
        </authorList>
    </citation>
    <scope>NUCLEOTIDE SEQUENCE</scope>
</reference>
<dbReference type="Gene3D" id="2.60.120.260">
    <property type="entry name" value="Galactose-binding domain-like"/>
    <property type="match status" value="1"/>
</dbReference>
<evidence type="ECO:0000256" key="4">
    <source>
        <dbReference type="SAM" id="SignalP"/>
    </source>
</evidence>
<dbReference type="AlphaFoldDB" id="A0A813YJA9"/>
<name>A0A813YJA9_9BILA</name>
<dbReference type="SUPFAM" id="SSF51445">
    <property type="entry name" value="(Trans)glycosidases"/>
    <property type="match status" value="1"/>
</dbReference>
<proteinExistence type="inferred from homology"/>
<accession>A0A813YJA9</accession>
<dbReference type="Pfam" id="PF02156">
    <property type="entry name" value="Glyco_hydro_26"/>
    <property type="match status" value="1"/>
</dbReference>
<dbReference type="OrthoDB" id="9971691at2759"/>
<evidence type="ECO:0000313" key="9">
    <source>
        <dbReference type="Proteomes" id="UP000663877"/>
    </source>
</evidence>
<gene>
    <name evidence="6" type="ORF">BJG266_LOCUS9651</name>
    <name evidence="7" type="ORF">QVE165_LOCUS23411</name>
</gene>
<comment type="similarity">
    <text evidence="1">Belongs to the glycosyl hydrolase 26 family.</text>
</comment>
<dbReference type="InterPro" id="IPR000805">
    <property type="entry name" value="Glyco_hydro_26"/>
</dbReference>
<dbReference type="Proteomes" id="UP000663832">
    <property type="component" value="Unassembled WGS sequence"/>
</dbReference>
<dbReference type="PROSITE" id="PS51764">
    <property type="entry name" value="GH26"/>
    <property type="match status" value="1"/>
</dbReference>
<dbReference type="InterPro" id="IPR017853">
    <property type="entry name" value="GH"/>
</dbReference>
<evidence type="ECO:0000313" key="7">
    <source>
        <dbReference type="EMBL" id="CAF1158388.1"/>
    </source>
</evidence>
<comment type="caution">
    <text evidence="6">The sequence shown here is derived from an EMBL/GenBank/DDBJ whole genome shotgun (WGS) entry which is preliminary data.</text>
</comment>
<organism evidence="6 9">
    <name type="scientific">Adineta steineri</name>
    <dbReference type="NCBI Taxonomy" id="433720"/>
    <lineage>
        <taxon>Eukaryota</taxon>
        <taxon>Metazoa</taxon>
        <taxon>Spiralia</taxon>
        <taxon>Gnathifera</taxon>
        <taxon>Rotifera</taxon>
        <taxon>Eurotatoria</taxon>
        <taxon>Bdelloidea</taxon>
        <taxon>Adinetida</taxon>
        <taxon>Adinetidae</taxon>
        <taxon>Adineta</taxon>
    </lineage>
</organism>
<feature type="signal peptide" evidence="4">
    <location>
        <begin position="1"/>
        <end position="21"/>
    </location>
</feature>
<feature type="domain" description="GH26" evidence="5">
    <location>
        <begin position="31"/>
        <end position="332"/>
    </location>
</feature>
<keyword evidence="4" id="KW-0732">Signal</keyword>
<evidence type="ECO:0000313" key="8">
    <source>
        <dbReference type="Proteomes" id="UP000663832"/>
    </source>
</evidence>
<dbReference type="EMBL" id="CAJNOI010000032">
    <property type="protein sequence ID" value="CAF0885338.1"/>
    <property type="molecule type" value="Genomic_DNA"/>
</dbReference>
<dbReference type="InterPro" id="IPR049475">
    <property type="entry name" value="Mann_GBD_bact"/>
</dbReference>
<dbReference type="Pfam" id="PF21253">
    <property type="entry name" value="Mann_GBD_bact"/>
    <property type="match status" value="1"/>
</dbReference>
<dbReference type="SUPFAM" id="SSF49785">
    <property type="entry name" value="Galactose-binding domain-like"/>
    <property type="match status" value="1"/>
</dbReference>